<gene>
    <name evidence="2" type="ORF">CEXT_423231</name>
</gene>
<dbReference type="Proteomes" id="UP001054945">
    <property type="component" value="Unassembled WGS sequence"/>
</dbReference>
<evidence type="ECO:0000313" key="2">
    <source>
        <dbReference type="EMBL" id="GIY18026.1"/>
    </source>
</evidence>
<organism evidence="2 3">
    <name type="scientific">Caerostris extrusa</name>
    <name type="common">Bark spider</name>
    <name type="synonym">Caerostris bankana</name>
    <dbReference type="NCBI Taxonomy" id="172846"/>
    <lineage>
        <taxon>Eukaryota</taxon>
        <taxon>Metazoa</taxon>
        <taxon>Ecdysozoa</taxon>
        <taxon>Arthropoda</taxon>
        <taxon>Chelicerata</taxon>
        <taxon>Arachnida</taxon>
        <taxon>Araneae</taxon>
        <taxon>Araneomorphae</taxon>
        <taxon>Entelegynae</taxon>
        <taxon>Araneoidea</taxon>
        <taxon>Araneidae</taxon>
        <taxon>Caerostris</taxon>
    </lineage>
</organism>
<reference evidence="2 3" key="1">
    <citation type="submission" date="2021-06" db="EMBL/GenBank/DDBJ databases">
        <title>Caerostris extrusa draft genome.</title>
        <authorList>
            <person name="Kono N."/>
            <person name="Arakawa K."/>
        </authorList>
    </citation>
    <scope>NUCLEOTIDE SEQUENCE [LARGE SCALE GENOMIC DNA]</scope>
</reference>
<evidence type="ECO:0000256" key="1">
    <source>
        <dbReference type="SAM" id="MobiDB-lite"/>
    </source>
</evidence>
<evidence type="ECO:0000313" key="3">
    <source>
        <dbReference type="Proteomes" id="UP001054945"/>
    </source>
</evidence>
<protein>
    <submittedName>
        <fullName evidence="2">Uncharacterized protein</fullName>
    </submittedName>
</protein>
<sequence>MIIITILINTSPSSRTQQKKKKKISLQHAYRIINLPTCIRFRVIAFGKTHNDQLGNGPKTETLTEKILAKQKRQKKKQKKISLSHLYHHRIS</sequence>
<feature type="region of interest" description="Disordered" evidence="1">
    <location>
        <begin position="73"/>
        <end position="92"/>
    </location>
</feature>
<dbReference type="AlphaFoldDB" id="A0AAV4RCI1"/>
<dbReference type="EMBL" id="BPLR01007572">
    <property type="protein sequence ID" value="GIY18026.1"/>
    <property type="molecule type" value="Genomic_DNA"/>
</dbReference>
<keyword evidence="3" id="KW-1185">Reference proteome</keyword>
<name>A0AAV4RCI1_CAEEX</name>
<accession>A0AAV4RCI1</accession>
<proteinExistence type="predicted"/>
<comment type="caution">
    <text evidence="2">The sequence shown here is derived from an EMBL/GenBank/DDBJ whole genome shotgun (WGS) entry which is preliminary data.</text>
</comment>